<dbReference type="OrthoDB" id="3211555at2"/>
<gene>
    <name evidence="4" type="ORF">ACZ11_01770</name>
</gene>
<organism evidence="4 5">
    <name type="scientific">Lysinibacillus xylanilyticus</name>
    <dbReference type="NCBI Taxonomy" id="582475"/>
    <lineage>
        <taxon>Bacteria</taxon>
        <taxon>Bacillati</taxon>
        <taxon>Bacillota</taxon>
        <taxon>Bacilli</taxon>
        <taxon>Bacillales</taxon>
        <taxon>Bacillaceae</taxon>
        <taxon>Lysinibacillus</taxon>
    </lineage>
</organism>
<comment type="subunit">
    <text evidence="1">Interacts transiently with the RNA polymerase catalytic core formed by RpoA, RpoB, RpoC and RpoZ (2 alpha, 1 beta, 1 beta' and 1 omega subunit) to form the RNA polymerase holoenzyme that can initiate transcription.</text>
</comment>
<evidence type="ECO:0000313" key="4">
    <source>
        <dbReference type="EMBL" id="KMY33829.1"/>
    </source>
</evidence>
<dbReference type="InterPro" id="IPR032710">
    <property type="entry name" value="NTF2-like_dom_sf"/>
</dbReference>
<dbReference type="Proteomes" id="UP000037326">
    <property type="component" value="Unassembled WGS sequence"/>
</dbReference>
<evidence type="ECO:0000256" key="1">
    <source>
        <dbReference type="ARBA" id="ARBA00011344"/>
    </source>
</evidence>
<dbReference type="InterPro" id="IPR052704">
    <property type="entry name" value="ECF_Sigma-70_Domain"/>
</dbReference>
<dbReference type="Gene3D" id="1.10.10.10">
    <property type="entry name" value="Winged helix-like DNA-binding domain superfamily/Winged helix DNA-binding domain"/>
    <property type="match status" value="1"/>
</dbReference>
<dbReference type="EMBL" id="LFXJ01000002">
    <property type="protein sequence ID" value="KMY33829.1"/>
    <property type="molecule type" value="Genomic_DNA"/>
</dbReference>
<sequence length="295" mass="33703">MDNELISQLYKEYKSLLFSIAYRMTGSASDAEDIVQDVFAQIGKTGVNHMDNIKALLCKMVTNRCLDLLKSSRKKRELYTGTWLPEPLALHENDPLFTILNDTSISLAIMILFEELNPIERAIFILREVFEYEYPTIAAIVDKSEINCRKILSRIKKKLPELVRKNGIVTDKLEIKNIVTVFMSAFQQGKVNELVHILKEDVVYYADGGGKATAALHPIYGREKVFHLLSALFRKFENNEENYKLELMNINGTTGLALIFENKIQAVIGFEVGHGQIEAIYYMVNPEKLRYVAEN</sequence>
<dbReference type="SUPFAM" id="SSF88946">
    <property type="entry name" value="Sigma2 domain of RNA polymerase sigma factors"/>
    <property type="match status" value="1"/>
</dbReference>
<dbReference type="GeneID" id="96597045"/>
<dbReference type="InterPro" id="IPR036388">
    <property type="entry name" value="WH-like_DNA-bd_sf"/>
</dbReference>
<dbReference type="NCBIfam" id="TIGR02957">
    <property type="entry name" value="SigX4"/>
    <property type="match status" value="1"/>
</dbReference>
<evidence type="ECO:0000259" key="2">
    <source>
        <dbReference type="Pfam" id="PF04542"/>
    </source>
</evidence>
<dbReference type="GO" id="GO:0006352">
    <property type="term" value="P:DNA-templated transcription initiation"/>
    <property type="evidence" value="ECO:0007669"/>
    <property type="project" value="InterPro"/>
</dbReference>
<evidence type="ECO:0000313" key="5">
    <source>
        <dbReference type="Proteomes" id="UP000037326"/>
    </source>
</evidence>
<dbReference type="GO" id="GO:0003677">
    <property type="term" value="F:DNA binding"/>
    <property type="evidence" value="ECO:0007669"/>
    <property type="project" value="InterPro"/>
</dbReference>
<accession>A0A0K9FH02</accession>
<dbReference type="Gene3D" id="3.10.450.50">
    <property type="match status" value="1"/>
</dbReference>
<feature type="domain" description="RNA polymerase sigma-70 region 2" evidence="2">
    <location>
        <begin position="9"/>
        <end position="73"/>
    </location>
</feature>
<evidence type="ECO:0008006" key="6">
    <source>
        <dbReference type="Google" id="ProtNLM"/>
    </source>
</evidence>
<dbReference type="InterPro" id="IPR014303">
    <property type="entry name" value="RNA_pol_sigma-70_ECF"/>
</dbReference>
<dbReference type="InterPro" id="IPR007627">
    <property type="entry name" value="RNA_pol_sigma70_r2"/>
</dbReference>
<dbReference type="Gene3D" id="1.10.1740.10">
    <property type="match status" value="1"/>
</dbReference>
<dbReference type="PANTHER" id="PTHR30173:SF36">
    <property type="entry name" value="ECF RNA POLYMERASE SIGMA FACTOR SIGJ"/>
    <property type="match status" value="1"/>
</dbReference>
<dbReference type="AlphaFoldDB" id="A0A0K9FH02"/>
<dbReference type="NCBIfam" id="TIGR02937">
    <property type="entry name" value="sigma70-ECF"/>
    <property type="match status" value="1"/>
</dbReference>
<dbReference type="InterPro" id="IPR013324">
    <property type="entry name" value="RNA_pol_sigma_r3/r4-like"/>
</dbReference>
<dbReference type="SUPFAM" id="SSF88659">
    <property type="entry name" value="Sigma3 and sigma4 domains of RNA polymerase sigma factors"/>
    <property type="match status" value="1"/>
</dbReference>
<name>A0A0K9FH02_9BACI</name>
<proteinExistence type="predicted"/>
<feature type="domain" description="RNA polymerase sigma factor 70 region 4 type 2" evidence="3">
    <location>
        <begin position="112"/>
        <end position="159"/>
    </location>
</feature>
<dbReference type="GO" id="GO:0016987">
    <property type="term" value="F:sigma factor activity"/>
    <property type="evidence" value="ECO:0007669"/>
    <property type="project" value="InterPro"/>
</dbReference>
<dbReference type="Pfam" id="PF08281">
    <property type="entry name" value="Sigma70_r4_2"/>
    <property type="match status" value="1"/>
</dbReference>
<comment type="caution">
    <text evidence="4">The sequence shown here is derived from an EMBL/GenBank/DDBJ whole genome shotgun (WGS) entry which is preliminary data.</text>
</comment>
<dbReference type="Pfam" id="PF04542">
    <property type="entry name" value="Sigma70_r2"/>
    <property type="match status" value="1"/>
</dbReference>
<dbReference type="PATRIC" id="fig|582475.4.peg.3909"/>
<dbReference type="InterPro" id="IPR013325">
    <property type="entry name" value="RNA_pol_sigma_r2"/>
</dbReference>
<protein>
    <recommendedName>
        <fullName evidence="6">RNA polymerase sigma factor SigJ</fullName>
    </recommendedName>
</protein>
<reference evidence="5" key="1">
    <citation type="submission" date="2015-07" db="EMBL/GenBank/DDBJ databases">
        <authorList>
            <consortium name="Consortium for Microbial Forensics and Genomics (microFORGE)"/>
            <person name="Knight B.M."/>
            <person name="Roberts D.P."/>
            <person name="Lin D."/>
            <person name="Hari K."/>
            <person name="Fletcher J."/>
            <person name="Melcher U."/>
            <person name="Blagden T."/>
            <person name="Winegar R.A."/>
        </authorList>
    </citation>
    <scope>NUCLEOTIDE SEQUENCE [LARGE SCALE GENOMIC DNA]</scope>
    <source>
        <strain evidence="5">DSM 23493</strain>
    </source>
</reference>
<evidence type="ECO:0000259" key="3">
    <source>
        <dbReference type="Pfam" id="PF08281"/>
    </source>
</evidence>
<dbReference type="InterPro" id="IPR013249">
    <property type="entry name" value="RNA_pol_sigma70_r4_t2"/>
</dbReference>
<dbReference type="PANTHER" id="PTHR30173">
    <property type="entry name" value="SIGMA 19 FACTOR"/>
    <property type="match status" value="1"/>
</dbReference>
<dbReference type="NCBIfam" id="NF007214">
    <property type="entry name" value="PRK09636.1"/>
    <property type="match status" value="1"/>
</dbReference>
<dbReference type="SUPFAM" id="SSF54427">
    <property type="entry name" value="NTF2-like"/>
    <property type="match status" value="1"/>
</dbReference>
<dbReference type="InterPro" id="IPR014284">
    <property type="entry name" value="RNA_pol_sigma-70_dom"/>
</dbReference>
<dbReference type="RefSeq" id="WP_049663115.1">
    <property type="nucleotide sequence ID" value="NZ_JBIVOC010000024.1"/>
</dbReference>